<reference evidence="11 13" key="1">
    <citation type="submission" date="2019-11" db="EMBL/GenBank/DDBJ databases">
        <title>Eggerthellaceae novel genus isolated from the rectal contents of marmort.</title>
        <authorList>
            <person name="Zhang G."/>
        </authorList>
    </citation>
    <scope>NUCLEOTIDE SEQUENCE [LARGE SCALE GENOMIC DNA]</scope>
    <source>
        <strain evidence="11">Zg-886</strain>
        <strain evidence="13">zg-886</strain>
    </source>
</reference>
<dbReference type="EMBL" id="WPCR01000012">
    <property type="protein sequence ID" value="NHM14797.1"/>
    <property type="molecule type" value="Genomic_DNA"/>
</dbReference>
<dbReference type="KEGG" id="ebz:J7S26_02420"/>
<dbReference type="GO" id="GO:0009306">
    <property type="term" value="P:protein secretion"/>
    <property type="evidence" value="ECO:0007669"/>
    <property type="project" value="UniProtKB-UniRule"/>
</dbReference>
<sequence length="86" mass="9073">MNPIAIILLVLLILSGIGLIIFILLHSGKGTGISDAIASSVYSTQTGTSIVEKNLDRITIALVIVFMVSLVLLMIFYPQGSITAGQ</sequence>
<evidence type="ECO:0000256" key="10">
    <source>
        <dbReference type="RuleBase" id="RU365087"/>
    </source>
</evidence>
<feature type="transmembrane region" description="Helical" evidence="10">
    <location>
        <begin position="6"/>
        <end position="25"/>
    </location>
</feature>
<dbReference type="PRINTS" id="PR01651">
    <property type="entry name" value="SECGEXPORT"/>
</dbReference>
<dbReference type="RefSeq" id="WP_165058162.1">
    <property type="nucleotide sequence ID" value="NZ_CP072829.1"/>
</dbReference>
<organism evidence="12 14">
    <name type="scientific">Xiamenia xianingshaonis</name>
    <dbReference type="NCBI Taxonomy" id="2682776"/>
    <lineage>
        <taxon>Bacteria</taxon>
        <taxon>Bacillati</taxon>
        <taxon>Actinomycetota</taxon>
        <taxon>Coriobacteriia</taxon>
        <taxon>Eggerthellales</taxon>
        <taxon>Eggerthellaceae</taxon>
        <taxon>Xiamenia</taxon>
    </lineage>
</organism>
<dbReference type="NCBIfam" id="TIGR00810">
    <property type="entry name" value="secG"/>
    <property type="match status" value="1"/>
</dbReference>
<keyword evidence="10" id="KW-1003">Cell membrane</keyword>
<accession>A0A9E6MQW3</accession>
<evidence type="ECO:0000313" key="13">
    <source>
        <dbReference type="Proteomes" id="UP000636394"/>
    </source>
</evidence>
<evidence type="ECO:0000256" key="4">
    <source>
        <dbReference type="ARBA" id="ARBA00022692"/>
    </source>
</evidence>
<evidence type="ECO:0000256" key="6">
    <source>
        <dbReference type="ARBA" id="ARBA00022989"/>
    </source>
</evidence>
<name>A0A9E6MQW3_9ACTN</name>
<dbReference type="AlphaFoldDB" id="A0A9E6MQW3"/>
<dbReference type="Pfam" id="PF03840">
    <property type="entry name" value="SecG"/>
    <property type="match status" value="1"/>
</dbReference>
<evidence type="ECO:0000313" key="12">
    <source>
        <dbReference type="EMBL" id="QTU84794.1"/>
    </source>
</evidence>
<protein>
    <recommendedName>
        <fullName evidence="10">Protein-export membrane protein SecG</fullName>
    </recommendedName>
</protein>
<dbReference type="Proteomes" id="UP000636394">
    <property type="component" value="Unassembled WGS sequence"/>
</dbReference>
<dbReference type="EMBL" id="CP072829">
    <property type="protein sequence ID" value="QTU84794.1"/>
    <property type="molecule type" value="Genomic_DNA"/>
</dbReference>
<comment type="subcellular location">
    <subcellularLocation>
        <location evidence="10">Cell membrane</location>
        <topology evidence="10">Multi-pass membrane protein</topology>
    </subcellularLocation>
    <subcellularLocation>
        <location evidence="1">Membrane</location>
        <topology evidence="1">Multi-pass membrane protein</topology>
    </subcellularLocation>
</comment>
<dbReference type="Proteomes" id="UP000671910">
    <property type="component" value="Chromosome"/>
</dbReference>
<feature type="transmembrane region" description="Helical" evidence="10">
    <location>
        <begin position="58"/>
        <end position="77"/>
    </location>
</feature>
<evidence type="ECO:0000256" key="2">
    <source>
        <dbReference type="ARBA" id="ARBA00008445"/>
    </source>
</evidence>
<comment type="similarity">
    <text evidence="2 10">Belongs to the SecG family.</text>
</comment>
<keyword evidence="8 10" id="KW-0472">Membrane</keyword>
<dbReference type="GO" id="GO:0005886">
    <property type="term" value="C:plasma membrane"/>
    <property type="evidence" value="ECO:0007669"/>
    <property type="project" value="UniProtKB-SubCell"/>
</dbReference>
<evidence type="ECO:0000256" key="3">
    <source>
        <dbReference type="ARBA" id="ARBA00022448"/>
    </source>
</evidence>
<evidence type="ECO:0000313" key="11">
    <source>
        <dbReference type="EMBL" id="NHM14797.1"/>
    </source>
</evidence>
<evidence type="ECO:0000313" key="14">
    <source>
        <dbReference type="Proteomes" id="UP000671910"/>
    </source>
</evidence>
<dbReference type="GO" id="GO:0015450">
    <property type="term" value="F:protein-transporting ATPase activity"/>
    <property type="evidence" value="ECO:0007669"/>
    <property type="project" value="UniProtKB-UniRule"/>
</dbReference>
<keyword evidence="7 10" id="KW-0811">Translocation</keyword>
<keyword evidence="4 10" id="KW-0812">Transmembrane</keyword>
<evidence type="ECO:0000256" key="8">
    <source>
        <dbReference type="ARBA" id="ARBA00023136"/>
    </source>
</evidence>
<keyword evidence="3 10" id="KW-0813">Transport</keyword>
<evidence type="ECO:0000256" key="5">
    <source>
        <dbReference type="ARBA" id="ARBA00022927"/>
    </source>
</evidence>
<reference evidence="12" key="2">
    <citation type="submission" date="2021-04" db="EMBL/GenBank/DDBJ databases">
        <title>Novel species in family Eggerthellaceae.</title>
        <authorList>
            <person name="Zhang G."/>
        </authorList>
    </citation>
    <scope>NUCLEOTIDE SEQUENCE</scope>
    <source>
        <strain evidence="12">Zg-886</strain>
    </source>
</reference>
<evidence type="ECO:0000256" key="7">
    <source>
        <dbReference type="ARBA" id="ARBA00023010"/>
    </source>
</evidence>
<evidence type="ECO:0000256" key="9">
    <source>
        <dbReference type="ARBA" id="ARBA00025182"/>
    </source>
</evidence>
<gene>
    <name evidence="12" type="primary">secG</name>
    <name evidence="11" type="ORF">GMI68_08515</name>
    <name evidence="12" type="ORF">J7S26_02420</name>
</gene>
<keyword evidence="5 10" id="KW-0653">Protein transport</keyword>
<comment type="function">
    <text evidence="9 10">Involved in protein export. Participates in an early event of protein translocation.</text>
</comment>
<evidence type="ECO:0000256" key="1">
    <source>
        <dbReference type="ARBA" id="ARBA00004141"/>
    </source>
</evidence>
<dbReference type="InterPro" id="IPR004692">
    <property type="entry name" value="SecG"/>
</dbReference>
<keyword evidence="13" id="KW-1185">Reference proteome</keyword>
<proteinExistence type="inferred from homology"/>
<keyword evidence="6 10" id="KW-1133">Transmembrane helix</keyword>